<dbReference type="Pfam" id="PF13403">
    <property type="entry name" value="Hint_2"/>
    <property type="match status" value="1"/>
</dbReference>
<gene>
    <name evidence="2" type="ORF">DI616_19430</name>
</gene>
<evidence type="ECO:0000313" key="2">
    <source>
        <dbReference type="EMBL" id="TKW63553.1"/>
    </source>
</evidence>
<reference evidence="2 3" key="1">
    <citation type="journal article" date="2017" name="Nat. Commun.">
        <title>In situ click chemistry generation of cyclooxygenase-2 inhibitors.</title>
        <authorList>
            <person name="Bhardwaj A."/>
            <person name="Kaur J."/>
            <person name="Wuest M."/>
            <person name="Wuest F."/>
        </authorList>
    </citation>
    <scope>NUCLEOTIDE SEQUENCE [LARGE SCALE GENOMIC DNA]</scope>
    <source>
        <strain evidence="2">S2_012_000_R3_94</strain>
    </source>
</reference>
<sequence>MLNEAGITLTVNNGGAAVAGGDLTHDNTNVVCFGADALIRTPTGEAAAADLAIGDLVETRDGGPQAIRWIGTRHLDAATLADNPKLRPVRIRAGALGEGLPQADLIVSPQHRMLVRSRIALKMFGAMEVLVAARQLCQIEGIDVADDLDSVTYVHFLFDAHQIVWANGAESESLFTGTEALRSVGPAAAAEIFAIFPELAAAEHDPLAARALVSSRLGRKLVVRHSQNEKPLVS</sequence>
<dbReference type="InterPro" id="IPR036844">
    <property type="entry name" value="Hint_dom_sf"/>
</dbReference>
<comment type="caution">
    <text evidence="2">The sequence shown here is derived from an EMBL/GenBank/DDBJ whole genome shotgun (WGS) entry which is preliminary data.</text>
</comment>
<dbReference type="InterPro" id="IPR028992">
    <property type="entry name" value="Hedgehog/Intein_dom"/>
</dbReference>
<accession>A0A533HXT9</accession>
<organism evidence="2 3">
    <name type="scientific">Paracoccus denitrificans</name>
    <dbReference type="NCBI Taxonomy" id="266"/>
    <lineage>
        <taxon>Bacteria</taxon>
        <taxon>Pseudomonadati</taxon>
        <taxon>Pseudomonadota</taxon>
        <taxon>Alphaproteobacteria</taxon>
        <taxon>Rhodobacterales</taxon>
        <taxon>Paracoccaceae</taxon>
        <taxon>Paracoccus</taxon>
    </lineage>
</organism>
<dbReference type="SUPFAM" id="SSF51294">
    <property type="entry name" value="Hedgehog/intein (Hint) domain"/>
    <property type="match status" value="1"/>
</dbReference>
<proteinExistence type="predicted"/>
<dbReference type="Proteomes" id="UP000315344">
    <property type="component" value="Unassembled WGS sequence"/>
</dbReference>
<dbReference type="AlphaFoldDB" id="A0A533HXT9"/>
<dbReference type="EMBL" id="VAFL01000032">
    <property type="protein sequence ID" value="TKW63553.1"/>
    <property type="molecule type" value="Genomic_DNA"/>
</dbReference>
<evidence type="ECO:0000313" key="3">
    <source>
        <dbReference type="Proteomes" id="UP000315344"/>
    </source>
</evidence>
<evidence type="ECO:0000259" key="1">
    <source>
        <dbReference type="Pfam" id="PF13403"/>
    </source>
</evidence>
<name>A0A533HXT9_PARDE</name>
<protein>
    <submittedName>
        <fullName evidence="2">Hint domain-containing protein</fullName>
    </submittedName>
</protein>
<feature type="domain" description="Hedgehog/Intein (Hint)" evidence="1">
    <location>
        <begin position="31"/>
        <end position="177"/>
    </location>
</feature>